<dbReference type="AlphaFoldDB" id="A0A4Z0R8F8"/>
<evidence type="ECO:0000313" key="3">
    <source>
        <dbReference type="Proteomes" id="UP000298460"/>
    </source>
</evidence>
<keyword evidence="1" id="KW-1133">Transmembrane helix</keyword>
<evidence type="ECO:0000313" key="2">
    <source>
        <dbReference type="EMBL" id="TGE39461.1"/>
    </source>
</evidence>
<proteinExistence type="predicted"/>
<evidence type="ECO:0000256" key="1">
    <source>
        <dbReference type="SAM" id="Phobius"/>
    </source>
</evidence>
<feature type="transmembrane region" description="Helical" evidence="1">
    <location>
        <begin position="82"/>
        <end position="99"/>
    </location>
</feature>
<dbReference type="Pfam" id="PF05857">
    <property type="entry name" value="TraX"/>
    <property type="match status" value="2"/>
</dbReference>
<dbReference type="EMBL" id="SPQQ01000001">
    <property type="protein sequence ID" value="TGE39461.1"/>
    <property type="molecule type" value="Genomic_DNA"/>
</dbReference>
<reference evidence="2 3" key="1">
    <citation type="submission" date="2019-03" db="EMBL/GenBank/DDBJ databases">
        <title>Draft Genome Sequence of Desulfosporosinus fructosivorans Strain 63.6F, Isolated from Marine Sediment in the Baltic Sea.</title>
        <authorList>
            <person name="Hausmann B."/>
            <person name="Vandieken V."/>
            <person name="Pjevac P."/>
            <person name="Schreck K."/>
            <person name="Herbold C.W."/>
            <person name="Loy A."/>
        </authorList>
    </citation>
    <scope>NUCLEOTIDE SEQUENCE [LARGE SCALE GENOMIC DNA]</scope>
    <source>
        <strain evidence="2 3">63.6F</strain>
    </source>
</reference>
<keyword evidence="1" id="KW-0812">Transmembrane</keyword>
<feature type="transmembrane region" description="Helical" evidence="1">
    <location>
        <begin position="58"/>
        <end position="76"/>
    </location>
</feature>
<dbReference type="RefSeq" id="WP_135544401.1">
    <property type="nucleotide sequence ID" value="NZ_SPQQ01000001.1"/>
</dbReference>
<feature type="transmembrane region" description="Helical" evidence="1">
    <location>
        <begin position="138"/>
        <end position="167"/>
    </location>
</feature>
<gene>
    <name evidence="2" type="ORF">E4K67_00130</name>
</gene>
<keyword evidence="1" id="KW-0472">Membrane</keyword>
<feature type="transmembrane region" description="Helical" evidence="1">
    <location>
        <begin position="262"/>
        <end position="283"/>
    </location>
</feature>
<comment type="caution">
    <text evidence="2">The sequence shown here is derived from an EMBL/GenBank/DDBJ whole genome shotgun (WGS) entry which is preliminary data.</text>
</comment>
<dbReference type="OrthoDB" id="9781069at2"/>
<organism evidence="2 3">
    <name type="scientific">Desulfosporosinus fructosivorans</name>
    <dbReference type="NCBI Taxonomy" id="2018669"/>
    <lineage>
        <taxon>Bacteria</taxon>
        <taxon>Bacillati</taxon>
        <taxon>Bacillota</taxon>
        <taxon>Clostridia</taxon>
        <taxon>Eubacteriales</taxon>
        <taxon>Desulfitobacteriaceae</taxon>
        <taxon>Desulfosporosinus</taxon>
    </lineage>
</organism>
<feature type="transmembrane region" description="Helical" evidence="1">
    <location>
        <begin position="233"/>
        <end position="250"/>
    </location>
</feature>
<evidence type="ECO:0008006" key="4">
    <source>
        <dbReference type="Google" id="ProtNLM"/>
    </source>
</evidence>
<feature type="transmembrane region" description="Helical" evidence="1">
    <location>
        <begin position="174"/>
        <end position="195"/>
    </location>
</feature>
<feature type="transmembrane region" description="Helical" evidence="1">
    <location>
        <begin position="32"/>
        <end position="51"/>
    </location>
</feature>
<dbReference type="InterPro" id="IPR008875">
    <property type="entry name" value="TraX"/>
</dbReference>
<sequence length="284" mass="33219">MSSNMLKVLALFFMVIDHIGSFIPGLPVYFHWIGRLSAPIFIFCSAWSFTYTSNKKSYLIRLYAASLVMAIIQCWLVIDNNFFRSLFSLCVIIFLIDSYKNKNTKFKKYLYVYLTWQIISVAICIFLLNVIFPSAYFVSYFLSALFGNVFLLEGGLVYVCLGVLIYLTKNNKKSLIIGYISFCVLYFIVTVKPYLPIFLGKLYTWGLPFLSDTIEYTLNMIIGLRPMDIGGSMFFQNYQWMMIMALPFILAYNSKRGKKMKYFFYIFYPVHIVILFYVGNMIFR</sequence>
<dbReference type="Proteomes" id="UP000298460">
    <property type="component" value="Unassembled WGS sequence"/>
</dbReference>
<accession>A0A4Z0R8F8</accession>
<name>A0A4Z0R8F8_9FIRM</name>
<protein>
    <recommendedName>
        <fullName evidence="4">Conjugal transfer protein TraX</fullName>
    </recommendedName>
</protein>
<feature type="transmembrane region" description="Helical" evidence="1">
    <location>
        <begin position="111"/>
        <end position="132"/>
    </location>
</feature>
<keyword evidence="3" id="KW-1185">Reference proteome</keyword>